<keyword evidence="4" id="KW-0998">Cell outer membrane</keyword>
<accession>A0ABV6PZT4</accession>
<dbReference type="SUPFAM" id="SSF54523">
    <property type="entry name" value="Pili subunits"/>
    <property type="match status" value="1"/>
</dbReference>
<dbReference type="EMBL" id="JBHLTW010000012">
    <property type="protein sequence ID" value="MFC0595360.1"/>
    <property type="molecule type" value="Genomic_DNA"/>
</dbReference>
<evidence type="ECO:0000256" key="4">
    <source>
        <dbReference type="ARBA" id="ARBA00023237"/>
    </source>
</evidence>
<organism evidence="6 7">
    <name type="scientific">Thermus composti</name>
    <dbReference type="NCBI Taxonomy" id="532059"/>
    <lineage>
        <taxon>Bacteria</taxon>
        <taxon>Thermotogati</taxon>
        <taxon>Deinococcota</taxon>
        <taxon>Deinococci</taxon>
        <taxon>Thermales</taxon>
        <taxon>Thermaceae</taxon>
        <taxon>Thermus</taxon>
    </lineage>
</organism>
<name>A0ABV6PZT4_9DEIN</name>
<reference evidence="6 7" key="1">
    <citation type="submission" date="2024-09" db="EMBL/GenBank/DDBJ databases">
        <authorList>
            <person name="Sun Q."/>
            <person name="Mori K."/>
        </authorList>
    </citation>
    <scope>NUCLEOTIDE SEQUENCE [LARGE SCALE GENOMIC DNA]</scope>
    <source>
        <strain evidence="6 7">NCAIM B.02340</strain>
    </source>
</reference>
<keyword evidence="5" id="KW-0812">Transmembrane</keyword>
<comment type="subcellular location">
    <subcellularLocation>
        <location evidence="1">Cell outer membrane</location>
        <topology evidence="1">Single-pass membrane protein</topology>
    </subcellularLocation>
    <subcellularLocation>
        <location evidence="2">Periplasm</location>
    </subcellularLocation>
</comment>
<evidence type="ECO:0000256" key="5">
    <source>
        <dbReference type="SAM" id="Phobius"/>
    </source>
</evidence>
<keyword evidence="5" id="KW-0472">Membrane</keyword>
<dbReference type="Proteomes" id="UP001589830">
    <property type="component" value="Unassembled WGS sequence"/>
</dbReference>
<dbReference type="Pfam" id="PF07963">
    <property type="entry name" value="N_methyl"/>
    <property type="match status" value="1"/>
</dbReference>
<proteinExistence type="predicted"/>
<sequence>MTRRGFTLLEILVAMAILITVLAVTTRYFISTAELGRESQAKSELQDRVRMVMQVVAGDLQMAGARYWNRGSQNRAFALPLGQVLQGTDGGAKDTLSLYYVTSLRSLEEACRRVDYDFQGDTLRRSDVNATPTSGSDCTLPTPSFQPLADGLLALDIVYRCSDGTERNDPGCGTGAYPRSAIVEVVAYSLKPVRGAGPASLTTVSGQTVTCPPGRACYALRQEVLLPNLKPLPE</sequence>
<comment type="caution">
    <text evidence="6">The sequence shown here is derived from an EMBL/GenBank/DDBJ whole genome shotgun (WGS) entry which is preliminary data.</text>
</comment>
<dbReference type="InterPro" id="IPR045584">
    <property type="entry name" value="Pilin-like"/>
</dbReference>
<evidence type="ECO:0000256" key="3">
    <source>
        <dbReference type="ARBA" id="ARBA00022764"/>
    </source>
</evidence>
<dbReference type="InterPro" id="IPR012902">
    <property type="entry name" value="N_methyl_site"/>
</dbReference>
<keyword evidence="7" id="KW-1185">Reference proteome</keyword>
<keyword evidence="3" id="KW-0574">Periplasm</keyword>
<dbReference type="PROSITE" id="PS00409">
    <property type="entry name" value="PROKAR_NTER_METHYL"/>
    <property type="match status" value="1"/>
</dbReference>
<evidence type="ECO:0000256" key="1">
    <source>
        <dbReference type="ARBA" id="ARBA00004203"/>
    </source>
</evidence>
<keyword evidence="5" id="KW-1133">Transmembrane helix</keyword>
<dbReference type="RefSeq" id="WP_188845124.1">
    <property type="nucleotide sequence ID" value="NZ_BMPJ01000001.1"/>
</dbReference>
<evidence type="ECO:0000313" key="6">
    <source>
        <dbReference type="EMBL" id="MFC0595360.1"/>
    </source>
</evidence>
<evidence type="ECO:0000256" key="2">
    <source>
        <dbReference type="ARBA" id="ARBA00004418"/>
    </source>
</evidence>
<evidence type="ECO:0000313" key="7">
    <source>
        <dbReference type="Proteomes" id="UP001589830"/>
    </source>
</evidence>
<feature type="transmembrane region" description="Helical" evidence="5">
    <location>
        <begin position="7"/>
        <end position="30"/>
    </location>
</feature>
<gene>
    <name evidence="6" type="ORF">ACFFFP_04135</name>
</gene>
<dbReference type="NCBIfam" id="TIGR02532">
    <property type="entry name" value="IV_pilin_GFxxxE"/>
    <property type="match status" value="1"/>
</dbReference>
<protein>
    <submittedName>
        <fullName evidence="6">PilW family protein</fullName>
    </submittedName>
</protein>